<gene>
    <name evidence="1" type="ORF">EII35_11170</name>
</gene>
<dbReference type="AlphaFoldDB" id="A0A3P1WTR3"/>
<dbReference type="Proteomes" id="UP000280935">
    <property type="component" value="Unassembled WGS sequence"/>
</dbReference>
<dbReference type="EMBL" id="RQYT01000030">
    <property type="protein sequence ID" value="RRD48760.1"/>
    <property type="molecule type" value="Genomic_DNA"/>
</dbReference>
<protein>
    <recommendedName>
        <fullName evidence="3">Molecular chaperone DnaJ</fullName>
    </recommendedName>
</protein>
<evidence type="ECO:0000313" key="2">
    <source>
        <dbReference type="Proteomes" id="UP000280935"/>
    </source>
</evidence>
<proteinExistence type="predicted"/>
<dbReference type="SUPFAM" id="SSF57938">
    <property type="entry name" value="DnaJ/Hsp40 cysteine-rich domain"/>
    <property type="match status" value="1"/>
</dbReference>
<accession>A0A3P1WTR3</accession>
<evidence type="ECO:0000313" key="1">
    <source>
        <dbReference type="EMBL" id="RRD48760.1"/>
    </source>
</evidence>
<comment type="caution">
    <text evidence="1">The sequence shown here is derived from an EMBL/GenBank/DDBJ whole genome shotgun (WGS) entry which is preliminary data.</text>
</comment>
<reference evidence="1 2" key="1">
    <citation type="submission" date="2018-11" db="EMBL/GenBank/DDBJ databases">
        <title>Genomes From Bacteria Associated with the Canine Oral Cavity: a Test Case for Automated Genome-Based Taxonomic Assignment.</title>
        <authorList>
            <person name="Coil D.A."/>
            <person name="Jospin G."/>
            <person name="Darling A.E."/>
            <person name="Wallis C."/>
            <person name="Davis I.J."/>
            <person name="Harris S."/>
            <person name="Eisen J.A."/>
            <person name="Holcombe L.J."/>
            <person name="O'Flynn C."/>
        </authorList>
    </citation>
    <scope>NUCLEOTIDE SEQUENCE [LARGE SCALE GENOMIC DNA]</scope>
    <source>
        <strain evidence="1 2">OH2822_COT-296</strain>
    </source>
</reference>
<dbReference type="InterPro" id="IPR036410">
    <property type="entry name" value="HSP_DnaJ_Cys-rich_dom_sf"/>
</dbReference>
<name>A0A3P1WTR3_9ACTN</name>
<organism evidence="1 2">
    <name type="scientific">Arachnia propionica</name>
    <dbReference type="NCBI Taxonomy" id="1750"/>
    <lineage>
        <taxon>Bacteria</taxon>
        <taxon>Bacillati</taxon>
        <taxon>Actinomycetota</taxon>
        <taxon>Actinomycetes</taxon>
        <taxon>Propionibacteriales</taxon>
        <taxon>Propionibacteriaceae</taxon>
        <taxon>Arachnia</taxon>
    </lineage>
</organism>
<dbReference type="RefSeq" id="WP_125228549.1">
    <property type="nucleotide sequence ID" value="NZ_RQYT01000030.1"/>
</dbReference>
<sequence length="68" mass="7448">MATCNYCKGRGKAYSQTLKRDVTCDGCAGTGRTGWDKCHWCNGTGKDYNANLGRYVTCDGCRGTGRKR</sequence>
<evidence type="ECO:0008006" key="3">
    <source>
        <dbReference type="Google" id="ProtNLM"/>
    </source>
</evidence>
<dbReference type="OrthoDB" id="9779889at2"/>
<dbReference type="Gene3D" id="2.10.230.10">
    <property type="entry name" value="Heat shock protein DnaJ, cysteine-rich domain"/>
    <property type="match status" value="1"/>
</dbReference>